<evidence type="ECO:0000259" key="5">
    <source>
        <dbReference type="Pfam" id="PF13962"/>
    </source>
</evidence>
<evidence type="ECO:0000256" key="2">
    <source>
        <dbReference type="PROSITE-ProRule" id="PRU00023"/>
    </source>
</evidence>
<dbReference type="FunFam" id="1.25.40.20:FF:000502">
    <property type="entry name" value="Uncharacterized protein"/>
    <property type="match status" value="2"/>
</dbReference>
<evidence type="ECO:0000313" key="7">
    <source>
        <dbReference type="Proteomes" id="UP000289340"/>
    </source>
</evidence>
<keyword evidence="4" id="KW-1133">Transmembrane helix</keyword>
<dbReference type="Pfam" id="PF13962">
    <property type="entry name" value="PGG"/>
    <property type="match status" value="2"/>
</dbReference>
<dbReference type="PROSITE" id="PS50297">
    <property type="entry name" value="ANK_REP_REGION"/>
    <property type="match status" value="1"/>
</dbReference>
<dbReference type="FunFam" id="1.25.40.20:FF:000514">
    <property type="entry name" value="Uncharacterized protein"/>
    <property type="match status" value="2"/>
</dbReference>
<protein>
    <recommendedName>
        <fullName evidence="5">PGG domain-containing protein</fullName>
    </recommendedName>
</protein>
<keyword evidence="4" id="KW-0812">Transmembrane</keyword>
<dbReference type="Gene3D" id="1.25.40.20">
    <property type="entry name" value="Ankyrin repeat-containing domain"/>
    <property type="match status" value="4"/>
</dbReference>
<feature type="transmembrane region" description="Helical" evidence="4">
    <location>
        <begin position="1397"/>
        <end position="1420"/>
    </location>
</feature>
<dbReference type="InterPro" id="IPR036770">
    <property type="entry name" value="Ankyrin_rpt-contain_sf"/>
</dbReference>
<evidence type="ECO:0000256" key="3">
    <source>
        <dbReference type="SAM" id="MobiDB-lite"/>
    </source>
</evidence>
<proteinExistence type="predicted"/>
<dbReference type="SMART" id="SM00248">
    <property type="entry name" value="ANK"/>
    <property type="match status" value="11"/>
</dbReference>
<feature type="transmembrane region" description="Helical" evidence="4">
    <location>
        <begin position="1359"/>
        <end position="1377"/>
    </location>
</feature>
<feature type="repeat" description="ANK" evidence="2">
    <location>
        <begin position="893"/>
        <end position="914"/>
    </location>
</feature>
<keyword evidence="4" id="KW-0472">Membrane</keyword>
<dbReference type="PANTHER" id="PTHR24177">
    <property type="entry name" value="CASKIN"/>
    <property type="match status" value="1"/>
</dbReference>
<feature type="transmembrane region" description="Helical" evidence="4">
    <location>
        <begin position="653"/>
        <end position="676"/>
    </location>
</feature>
<feature type="compositionally biased region" description="Polar residues" evidence="3">
    <location>
        <begin position="387"/>
        <end position="396"/>
    </location>
</feature>
<keyword evidence="7" id="KW-1185">Reference proteome</keyword>
<organism evidence="6 7">
    <name type="scientific">Glycine soja</name>
    <name type="common">Wild soybean</name>
    <dbReference type="NCBI Taxonomy" id="3848"/>
    <lineage>
        <taxon>Eukaryota</taxon>
        <taxon>Viridiplantae</taxon>
        <taxon>Streptophyta</taxon>
        <taxon>Embryophyta</taxon>
        <taxon>Tracheophyta</taxon>
        <taxon>Spermatophyta</taxon>
        <taxon>Magnoliopsida</taxon>
        <taxon>eudicotyledons</taxon>
        <taxon>Gunneridae</taxon>
        <taxon>Pentapetalae</taxon>
        <taxon>rosids</taxon>
        <taxon>fabids</taxon>
        <taxon>Fabales</taxon>
        <taxon>Fabaceae</taxon>
        <taxon>Papilionoideae</taxon>
        <taxon>50 kb inversion clade</taxon>
        <taxon>NPAAA clade</taxon>
        <taxon>indigoferoid/millettioid clade</taxon>
        <taxon>Phaseoleae</taxon>
        <taxon>Glycine</taxon>
        <taxon>Glycine subgen. Soja</taxon>
    </lineage>
</organism>
<evidence type="ECO:0000256" key="1">
    <source>
        <dbReference type="ARBA" id="ARBA00004413"/>
    </source>
</evidence>
<accession>A0A445FRB5</accession>
<feature type="transmembrane region" description="Helical" evidence="4">
    <location>
        <begin position="1432"/>
        <end position="1461"/>
    </location>
</feature>
<feature type="transmembrane region" description="Helical" evidence="4">
    <location>
        <begin position="697"/>
        <end position="718"/>
    </location>
</feature>
<feature type="domain" description="PGG" evidence="5">
    <location>
        <begin position="1350"/>
        <end position="1460"/>
    </location>
</feature>
<gene>
    <name evidence="6" type="ORF">D0Y65_048030</name>
</gene>
<dbReference type="Proteomes" id="UP000289340">
    <property type="component" value="Chromosome 18"/>
</dbReference>
<dbReference type="Pfam" id="PF12796">
    <property type="entry name" value="Ank_2"/>
    <property type="match status" value="2"/>
</dbReference>
<feature type="domain" description="PGG" evidence="5">
    <location>
        <begin position="607"/>
        <end position="717"/>
    </location>
</feature>
<dbReference type="PANTHER" id="PTHR24177:SF187">
    <property type="entry name" value="ANKYRIN REPEAT PROTEIN"/>
    <property type="match status" value="1"/>
</dbReference>
<comment type="caution">
    <text evidence="6">The sequence shown here is derived from an EMBL/GenBank/DDBJ whole genome shotgun (WGS) entry which is preliminary data.</text>
</comment>
<evidence type="ECO:0000256" key="4">
    <source>
        <dbReference type="SAM" id="Phobius"/>
    </source>
</evidence>
<feature type="non-terminal residue" evidence="6">
    <location>
        <position position="1"/>
    </location>
</feature>
<evidence type="ECO:0000313" key="6">
    <source>
        <dbReference type="EMBL" id="RZB51437.1"/>
    </source>
</evidence>
<reference evidence="6 7" key="1">
    <citation type="submission" date="2018-09" db="EMBL/GenBank/DDBJ databases">
        <title>A high-quality reference genome of wild soybean provides a powerful tool to mine soybean genomes.</title>
        <authorList>
            <person name="Xie M."/>
            <person name="Chung C.Y.L."/>
            <person name="Li M.-W."/>
            <person name="Wong F.-L."/>
            <person name="Chan T.-F."/>
            <person name="Lam H.-M."/>
        </authorList>
    </citation>
    <scope>NUCLEOTIDE SEQUENCE [LARGE SCALE GENOMIC DNA]</scope>
    <source>
        <strain evidence="7">cv. W05</strain>
        <tissue evidence="6">Hypocotyl of etiolated seedlings</tissue>
    </source>
</reference>
<sequence length="1509" mass="169123">KLAFPPVLHLPFRVYHLPSRHSSFQPRKMSTFATRSLVSVESTTTIEGTEADNVDSDSLFRGCVLEGRWDFVLTAYRNDSNYHKIKINESRGTALHVAVNDGKVELVNTLVVAILNHEGREVLRDDSALKTTNERGDTPLHLASSRGFIGMCKCIIGELKERKDLIRVRNNKGETPLFRAVLTCHTKTFVYLHHVSKDIDVPLRNYDGDTILHHAIWREFLDLAIIIIHCYPGLVEMRNKDGATPLKVLACKPSAFRSGINLPWWKKILYYVNIHLESSEAKKAQIFVEKQYAISVRFVKSAVRLAFKVLSLSGLGVTAQDLKAIKKIRQKHRWGRQLLNIFMERPYESYMGVTGGRPFVKSGEDKDLGQPVITQQQLRMVGGAASSGPQENNTVESAAKNEEKETFVTVAKAGIVELVNELHNKVPSTLHDTTTPEKENLLIVAMKNIKYKIGEHHVDKKETAFLAAAKSGIVEIVFALQSKIPSAVHETNSNNENVLLVAVKNRQTKVVEVLRNHMDKELFDNLILEVDNRENTVLHLAAGTTSNTERTWQIAGAAMQMMWDIKWYQYIRALVPEHFAFRTNKDDKTAGEIFKQKHKDLVKESSEWLKETSNSCSVVAALIAGVSFATSSSVPGGTEKGKPELEGQPAFDAFAIASLIGLCFSVTALIMFLAILTSRKQAQDFRKSLPLKLLFGLSSLFVSIGSMLVSFCAAHFFVLKDKYKNILFPVYIATCLPVTFYAVVQFPLYADLLKAIFKKVPQPIATSLISYHPSHHSSFQPRKMTTTESSTRLVTVESTATIIEGTEVDNVNRDSLFRRCVLQGAWEEYVIPAYKNNSDFHKIKINESRGTALHVAVNDGRMELVNKLVGAILEHEGREVVSDESALKSTNERGDTPLHLAASRGFIDMCKCIIGKHGERKELIKVKNNKGETPLFRAVATYHKKTFVYLYHASKDLDVSLTNNEGDTILHRAIWGELFDLAIIITHCYPGRLVDTRNKDGATPLKVLASKPSAFKSGRSLPWWKQILYYCILVGHLDGKKAIKSYKEKIDKAGDLGEVTIQVESAAQKARTMRRAQTFVGQKYATSVRCAKNVVRLAFEGLSLSGLGVTPRDFKAIRKIKQKHKWSHQLLDVFMETPSESYIGNTGDPPFKKYDGKEDTSMAIPWKTIITLQQLEKVKEEFPKEAADCSSEMMPKQEHDTNKKETAFMAAAKNGIVEIVFALQTAIPSAIHETNCNNENVLLVAVKNRQTEVVEELRKSLNKKLFVSLILVVDNKENTVLHLAAGTTSNSQMTWQIAGTAMQMMWHIKWYEYIRDLVPDHFFFINNKDGETPWEIFEQKHKDLIKDSSEWLKETSNSCSVVAALIAGVSFATSSTVPGGTDQGKPTLEGQPAFDAFAIASLIGLSFSVTALIMFLAILTSRKQAEDFRKSLPLKLLFGLTSLFVSIASMLVSFCAAHFFVLKDKYKNILFPIYGATCLPVTFYAVIQFPLYVDLLKAIFKKVPQRAKR</sequence>
<feature type="transmembrane region" description="Helical" evidence="4">
    <location>
        <begin position="1481"/>
        <end position="1500"/>
    </location>
</feature>
<dbReference type="GO" id="GO:0005886">
    <property type="term" value="C:plasma membrane"/>
    <property type="evidence" value="ECO:0007669"/>
    <property type="project" value="UniProtKB-SubCell"/>
</dbReference>
<dbReference type="SUPFAM" id="SSF48403">
    <property type="entry name" value="Ankyrin repeat"/>
    <property type="match status" value="3"/>
</dbReference>
<feature type="transmembrane region" description="Helical" evidence="4">
    <location>
        <begin position="730"/>
        <end position="750"/>
    </location>
</feature>
<dbReference type="EMBL" id="QZWG01000018">
    <property type="protein sequence ID" value="RZB51437.1"/>
    <property type="molecule type" value="Genomic_DNA"/>
</dbReference>
<keyword evidence="2" id="KW-0040">ANK repeat</keyword>
<comment type="subcellular location">
    <subcellularLocation>
        <location evidence="1">Cell membrane</location>
        <topology evidence="1">Peripheral membrane protein</topology>
        <orientation evidence="1">Cytoplasmic side</orientation>
    </subcellularLocation>
</comment>
<feature type="region of interest" description="Disordered" evidence="3">
    <location>
        <begin position="382"/>
        <end position="401"/>
    </location>
</feature>
<name>A0A445FRB5_GLYSO</name>
<dbReference type="PROSITE" id="PS50088">
    <property type="entry name" value="ANK_REPEAT"/>
    <property type="match status" value="1"/>
</dbReference>
<dbReference type="InterPro" id="IPR002110">
    <property type="entry name" value="Ankyrin_rpt"/>
</dbReference>
<dbReference type="InterPro" id="IPR026961">
    <property type="entry name" value="PGG_dom"/>
</dbReference>